<evidence type="ECO:0000313" key="1">
    <source>
        <dbReference type="EMBL" id="MBX36492.1"/>
    </source>
</evidence>
<organism evidence="1">
    <name type="scientific">Rhizophora mucronata</name>
    <name type="common">Asiatic mangrove</name>
    <dbReference type="NCBI Taxonomy" id="61149"/>
    <lineage>
        <taxon>Eukaryota</taxon>
        <taxon>Viridiplantae</taxon>
        <taxon>Streptophyta</taxon>
        <taxon>Embryophyta</taxon>
        <taxon>Tracheophyta</taxon>
        <taxon>Spermatophyta</taxon>
        <taxon>Magnoliopsida</taxon>
        <taxon>eudicotyledons</taxon>
        <taxon>Gunneridae</taxon>
        <taxon>Pentapetalae</taxon>
        <taxon>rosids</taxon>
        <taxon>fabids</taxon>
        <taxon>Malpighiales</taxon>
        <taxon>Rhizophoraceae</taxon>
        <taxon>Rhizophora</taxon>
    </lineage>
</organism>
<protein>
    <submittedName>
        <fullName evidence="1">Uncharacterized protein</fullName>
    </submittedName>
</protein>
<name>A0A2P2N1X6_RHIMU</name>
<dbReference type="EMBL" id="GGEC01056008">
    <property type="protein sequence ID" value="MBX36492.1"/>
    <property type="molecule type" value="Transcribed_RNA"/>
</dbReference>
<proteinExistence type="predicted"/>
<reference evidence="1" key="1">
    <citation type="submission" date="2018-02" db="EMBL/GenBank/DDBJ databases">
        <title>Rhizophora mucronata_Transcriptome.</title>
        <authorList>
            <person name="Meera S.P."/>
            <person name="Sreeshan A."/>
            <person name="Augustine A."/>
        </authorList>
    </citation>
    <scope>NUCLEOTIDE SEQUENCE</scope>
    <source>
        <tissue evidence="1">Leaf</tissue>
    </source>
</reference>
<dbReference type="AlphaFoldDB" id="A0A2P2N1X6"/>
<sequence>MVGYFSKVICSFFRNIACYYKQVKHKHNIYAGIICKFPYFWSLFNVKILYVNINCDIRNLSNIAFMSLHAPR</sequence>
<accession>A0A2P2N1X6</accession>